<dbReference type="InterPro" id="IPR018970">
    <property type="entry name" value="Xul5P/Fru6P_PKetolase_N"/>
</dbReference>
<evidence type="ECO:0000313" key="3">
    <source>
        <dbReference type="Proteomes" id="UP000321436"/>
    </source>
</evidence>
<gene>
    <name evidence="2" type="ORF">CCY01nite_43250</name>
</gene>
<organism evidence="2 3">
    <name type="scientific">Chitinophaga cymbidii</name>
    <dbReference type="NCBI Taxonomy" id="1096750"/>
    <lineage>
        <taxon>Bacteria</taxon>
        <taxon>Pseudomonadati</taxon>
        <taxon>Bacteroidota</taxon>
        <taxon>Chitinophagia</taxon>
        <taxon>Chitinophagales</taxon>
        <taxon>Chitinophagaceae</taxon>
        <taxon>Chitinophaga</taxon>
    </lineage>
</organism>
<dbReference type="PANTHER" id="PTHR31273">
    <property type="entry name" value="PHOSPHOKETOLASE-RELATED"/>
    <property type="match status" value="1"/>
</dbReference>
<proteinExistence type="predicted"/>
<dbReference type="EMBL" id="BKAU01000005">
    <property type="protein sequence ID" value="GEP98065.1"/>
    <property type="molecule type" value="Genomic_DNA"/>
</dbReference>
<dbReference type="InterPro" id="IPR019790">
    <property type="entry name" value="Xul5P/Fru6P_PKetolase_CS"/>
</dbReference>
<dbReference type="InterPro" id="IPR005593">
    <property type="entry name" value="Xul5P/Fru6P_PKetolase"/>
</dbReference>
<dbReference type="Proteomes" id="UP000321436">
    <property type="component" value="Unassembled WGS sequence"/>
</dbReference>
<name>A0A512RQU6_9BACT</name>
<dbReference type="PANTHER" id="PTHR31273:SF1">
    <property type="entry name" value="PHOSPHOKETOLASE-RELATED"/>
    <property type="match status" value="1"/>
</dbReference>
<accession>A0A512RQU6</accession>
<sequence>MKDMNPNGLEAVHAYWQAANYLSAGQIFLKANPLLREPLQAEHIKPRLMGHWGTCPGLNLVWAHCNRLIRNTGMRLVFIAGPGHGAPAVLSCAYLDGSFTEHYPAVTEDAEGMRLLFRQFSSPGGMPSHVSPLTPGSLHEGGELGYCLSHAFGAVFDDPGLVAVCVIGDGEAETGPLEGSWKSIHFLHPQRDGAVLPILHMNGYKIASPTILGRYSNDELIKKFSGEGYAVRIVEGSDPEDVHGHMAAAMDEAYDRIISIKRSAGKEFNSHEAGWPLIILKTPKGWTGPETLSGKQVEGSFRSHQVPLEEVKHDDIELAALEKWLRSYEPEKLFDPAGKLTAPAASNIPPAALRMGNSPYANGGNNPQPLRLPETNRYRINAHPPGTRKASATKEVGKFLRDVFVENREHNNFRLFCPDEASSNKLDAVFEVTSRCSMLPVHGPDEHIGPEGRVFEVLSEHLCQGWLEGYLLTGKHGLFATYEAFAPITDSMLTQFAKWLKGCRDTP</sequence>
<dbReference type="PROSITE" id="PS60002">
    <property type="entry name" value="PHOSPHOKETOLASE_1"/>
    <property type="match status" value="1"/>
</dbReference>
<dbReference type="InterPro" id="IPR019789">
    <property type="entry name" value="Xul5P/Fru6P_PKetolase_ThDP_BS"/>
</dbReference>
<dbReference type="AlphaFoldDB" id="A0A512RQU6"/>
<feature type="domain" description="Xylulose 5-phosphate/Fructose 6-phosphate phosphoketolase N-terminal" evidence="1">
    <location>
        <begin position="5"/>
        <end position="364"/>
    </location>
</feature>
<dbReference type="GO" id="GO:0016832">
    <property type="term" value="F:aldehyde-lyase activity"/>
    <property type="evidence" value="ECO:0007669"/>
    <property type="project" value="InterPro"/>
</dbReference>
<keyword evidence="3" id="KW-1185">Reference proteome</keyword>
<protein>
    <recommendedName>
        <fullName evidence="1">Xylulose 5-phosphate/Fructose 6-phosphate phosphoketolase N-terminal domain-containing protein</fullName>
    </recommendedName>
</protein>
<dbReference type="GO" id="GO:0005975">
    <property type="term" value="P:carbohydrate metabolic process"/>
    <property type="evidence" value="ECO:0007669"/>
    <property type="project" value="InterPro"/>
</dbReference>
<evidence type="ECO:0000259" key="1">
    <source>
        <dbReference type="Pfam" id="PF09364"/>
    </source>
</evidence>
<evidence type="ECO:0000313" key="2">
    <source>
        <dbReference type="EMBL" id="GEP98065.1"/>
    </source>
</evidence>
<dbReference type="Pfam" id="PF09364">
    <property type="entry name" value="XFP_N"/>
    <property type="match status" value="1"/>
</dbReference>
<dbReference type="Gene3D" id="3.40.50.970">
    <property type="match status" value="2"/>
</dbReference>
<dbReference type="InterPro" id="IPR029061">
    <property type="entry name" value="THDP-binding"/>
</dbReference>
<reference evidence="2 3" key="1">
    <citation type="submission" date="2019-07" db="EMBL/GenBank/DDBJ databases">
        <title>Whole genome shotgun sequence of Chitinophaga cymbidii NBRC 109752.</title>
        <authorList>
            <person name="Hosoyama A."/>
            <person name="Uohara A."/>
            <person name="Ohji S."/>
            <person name="Ichikawa N."/>
        </authorList>
    </citation>
    <scope>NUCLEOTIDE SEQUENCE [LARGE SCALE GENOMIC DNA]</scope>
    <source>
        <strain evidence="2 3">NBRC 109752</strain>
    </source>
</reference>
<comment type="caution">
    <text evidence="2">The sequence shown here is derived from an EMBL/GenBank/DDBJ whole genome shotgun (WGS) entry which is preliminary data.</text>
</comment>
<dbReference type="PROSITE" id="PS60003">
    <property type="entry name" value="PHOSPHOKETOLASE_2"/>
    <property type="match status" value="1"/>
</dbReference>
<dbReference type="Pfam" id="PF03894">
    <property type="entry name" value="XFP"/>
    <property type="match status" value="1"/>
</dbReference>
<dbReference type="SUPFAM" id="SSF52518">
    <property type="entry name" value="Thiamin diphosphate-binding fold (THDP-binding)"/>
    <property type="match status" value="2"/>
</dbReference>